<dbReference type="Proteomes" id="UP000249645">
    <property type="component" value="Unassembled WGS sequence"/>
</dbReference>
<keyword evidence="1" id="KW-0812">Transmembrane</keyword>
<keyword evidence="1" id="KW-0472">Membrane</keyword>
<dbReference type="AlphaFoldDB" id="A0A2W5GUS9"/>
<dbReference type="EMBL" id="QFOI01000103">
    <property type="protein sequence ID" value="PZP49616.1"/>
    <property type="molecule type" value="Genomic_DNA"/>
</dbReference>
<proteinExistence type="predicted"/>
<evidence type="ECO:0000313" key="3">
    <source>
        <dbReference type="Proteomes" id="UP000249645"/>
    </source>
</evidence>
<feature type="transmembrane region" description="Helical" evidence="1">
    <location>
        <begin position="37"/>
        <end position="58"/>
    </location>
</feature>
<reference evidence="2 3" key="1">
    <citation type="submission" date="2017-11" db="EMBL/GenBank/DDBJ databases">
        <title>Infants hospitalized years apart are colonized by the same room-sourced microbial strains.</title>
        <authorList>
            <person name="Brooks B."/>
            <person name="Olm M.R."/>
            <person name="Firek B.A."/>
            <person name="Baker R."/>
            <person name="Thomas B.C."/>
            <person name="Morowitz M.J."/>
            <person name="Banfield J.F."/>
        </authorList>
    </citation>
    <scope>NUCLEOTIDE SEQUENCE [LARGE SCALE GENOMIC DNA]</scope>
    <source>
        <strain evidence="2">S2_009_000_R2_76</strain>
    </source>
</reference>
<comment type="caution">
    <text evidence="2">The sequence shown here is derived from an EMBL/GenBank/DDBJ whole genome shotgun (WGS) entry which is preliminary data.</text>
</comment>
<feature type="transmembrane region" description="Helical" evidence="1">
    <location>
        <begin position="6"/>
        <end position="25"/>
    </location>
</feature>
<feature type="transmembrane region" description="Helical" evidence="1">
    <location>
        <begin position="70"/>
        <end position="90"/>
    </location>
</feature>
<keyword evidence="1" id="KW-1133">Transmembrane helix</keyword>
<accession>A0A2W5GUS9</accession>
<sequence>MTLRFLSKVAFICNLFFIVALILRYKQFSQQQDFNSHVILLGWLIAPLVNIIFTLWWFFGKKRTERDFPIAIGIANLIFLMVQIYLFFILR</sequence>
<organism evidence="2 3">
    <name type="scientific">Pseudopedobacter saltans</name>
    <dbReference type="NCBI Taxonomy" id="151895"/>
    <lineage>
        <taxon>Bacteria</taxon>
        <taxon>Pseudomonadati</taxon>
        <taxon>Bacteroidota</taxon>
        <taxon>Sphingobacteriia</taxon>
        <taxon>Sphingobacteriales</taxon>
        <taxon>Sphingobacteriaceae</taxon>
        <taxon>Pseudopedobacter</taxon>
    </lineage>
</organism>
<name>A0A2W5GUS9_9SPHI</name>
<protein>
    <submittedName>
        <fullName evidence="2">Uncharacterized protein</fullName>
    </submittedName>
</protein>
<gene>
    <name evidence="2" type="ORF">DI598_07390</name>
</gene>
<evidence type="ECO:0000313" key="2">
    <source>
        <dbReference type="EMBL" id="PZP49616.1"/>
    </source>
</evidence>
<evidence type="ECO:0000256" key="1">
    <source>
        <dbReference type="SAM" id="Phobius"/>
    </source>
</evidence>